<gene>
    <name evidence="1" type="ORF">ATO11_17340</name>
</gene>
<comment type="caution">
    <text evidence="1">The sequence shown here is derived from an EMBL/GenBank/DDBJ whole genome shotgun (WGS) entry which is preliminary data.</text>
</comment>
<accession>A0A0L1JKU7</accession>
<evidence type="ECO:0000313" key="2">
    <source>
        <dbReference type="Proteomes" id="UP000036938"/>
    </source>
</evidence>
<proteinExistence type="predicted"/>
<protein>
    <submittedName>
        <fullName evidence="1">Uncharacterized protein</fullName>
    </submittedName>
</protein>
<reference evidence="1 2" key="1">
    <citation type="journal article" date="2015" name="Int. J. Syst. Evol. Microbiol.">
        <title>Aestuariivita atlantica sp. nov., isolated from deep sea sediment of the Atlantic Ocean.</title>
        <authorList>
            <person name="Li G."/>
            <person name="Lai Q."/>
            <person name="Du Y."/>
            <person name="Liu X."/>
            <person name="Sun F."/>
            <person name="Shao Z."/>
        </authorList>
    </citation>
    <scope>NUCLEOTIDE SEQUENCE [LARGE SCALE GENOMIC DNA]</scope>
    <source>
        <strain evidence="1 2">22II-S11-z3</strain>
    </source>
</reference>
<evidence type="ECO:0000313" key="1">
    <source>
        <dbReference type="EMBL" id="KNG92376.1"/>
    </source>
</evidence>
<dbReference type="PATRIC" id="fig|1317121.7.peg.4201"/>
<keyword evidence="2" id="KW-1185">Reference proteome</keyword>
<name>A0A0L1JKU7_9RHOB</name>
<dbReference type="InterPro" id="IPR054271">
    <property type="entry name" value="DUF7002"/>
</dbReference>
<dbReference type="AlphaFoldDB" id="A0A0L1JKU7"/>
<dbReference type="RefSeq" id="WP_050532176.1">
    <property type="nucleotide sequence ID" value="NZ_AQQZ01000009.1"/>
</dbReference>
<dbReference type="OrthoDB" id="154268at2"/>
<dbReference type="EMBL" id="AQQZ01000009">
    <property type="protein sequence ID" value="KNG92376.1"/>
    <property type="molecule type" value="Genomic_DNA"/>
</dbReference>
<sequence>MSEAAFIKAVGTRLAHVTAASNVALIRKQGLHPAAALARAAKVDPATLALRRTRMELSGGAVLNHQLPIVHGLRAAHREIEGYSPEEWAEQLDSRVFFWPARKGADFAKSIARDVPIATLWFDAGAFYRAHADRIDLAPGNSGNFLQGGSHMRRGDWFYVPATRMADFSRNRARQGINKGGDIVKEVSLRGSLSVAELNDLIVDGAP</sequence>
<dbReference type="STRING" id="1317121.ATO11_17340"/>
<dbReference type="Proteomes" id="UP000036938">
    <property type="component" value="Unassembled WGS sequence"/>
</dbReference>
<organism evidence="1 2">
    <name type="scientific">Pseudaestuariivita atlantica</name>
    <dbReference type="NCBI Taxonomy" id="1317121"/>
    <lineage>
        <taxon>Bacteria</taxon>
        <taxon>Pseudomonadati</taxon>
        <taxon>Pseudomonadota</taxon>
        <taxon>Alphaproteobacteria</taxon>
        <taxon>Rhodobacterales</taxon>
        <taxon>Paracoccaceae</taxon>
        <taxon>Pseudaestuariivita</taxon>
    </lineage>
</organism>
<dbReference type="Pfam" id="PF22531">
    <property type="entry name" value="DUF7002"/>
    <property type="match status" value="1"/>
</dbReference>